<evidence type="ECO:0000313" key="3">
    <source>
        <dbReference type="EMBL" id="GAU88203.1"/>
    </source>
</evidence>
<accession>A0A1D1UPC3</accession>
<comment type="caution">
    <text evidence="3">The sequence shown here is derived from an EMBL/GenBank/DDBJ whole genome shotgun (WGS) entry which is preliminary data.</text>
</comment>
<feature type="compositionally biased region" description="Basic and acidic residues" evidence="2">
    <location>
        <begin position="1"/>
        <end position="10"/>
    </location>
</feature>
<organism evidence="3 4">
    <name type="scientific">Ramazzottius varieornatus</name>
    <name type="common">Water bear</name>
    <name type="synonym">Tardigrade</name>
    <dbReference type="NCBI Taxonomy" id="947166"/>
    <lineage>
        <taxon>Eukaryota</taxon>
        <taxon>Metazoa</taxon>
        <taxon>Ecdysozoa</taxon>
        <taxon>Tardigrada</taxon>
        <taxon>Eutardigrada</taxon>
        <taxon>Parachela</taxon>
        <taxon>Hypsibioidea</taxon>
        <taxon>Ramazzottiidae</taxon>
        <taxon>Ramazzottius</taxon>
    </lineage>
</organism>
<evidence type="ECO:0000313" key="4">
    <source>
        <dbReference type="Proteomes" id="UP000186922"/>
    </source>
</evidence>
<name>A0A1D1UPC3_RAMVA</name>
<feature type="region of interest" description="Disordered" evidence="2">
    <location>
        <begin position="1"/>
        <end position="70"/>
    </location>
</feature>
<sequence length="261" mass="29139">MERTVEKSVEVRTTGSSHPSNVTSSQYTVERETTIPATLGDATYTGTPYPHGGLGHSSSQSSSDSQERVTNYTHTEVRVPQVSMPAPIIVTSASGLAEEMVGSGFTASASRVTGSSVEQMVQESPALHQKSLEEAERHDHELAKVTEKMDHKMEKKAEKYRKEAEKEADKIRKLMEKQHEKDVEFRKELVETSIEKQKKEIEIEAKHAKAELEHERQLALEALERSKMTSNVEVNFDTSVGQTVSESHVGTHRTDISHPRM</sequence>
<dbReference type="Proteomes" id="UP000186922">
    <property type="component" value="Unassembled WGS sequence"/>
</dbReference>
<dbReference type="EMBL" id="BDGG01000001">
    <property type="protein sequence ID" value="GAU88203.1"/>
    <property type="molecule type" value="Genomic_DNA"/>
</dbReference>
<dbReference type="CDD" id="cd06503">
    <property type="entry name" value="ATP-synt_Fo_b"/>
    <property type="match status" value="1"/>
</dbReference>
<dbReference type="AlphaFoldDB" id="A0A1D1UPC3"/>
<evidence type="ECO:0000256" key="1">
    <source>
        <dbReference type="SAM" id="Coils"/>
    </source>
</evidence>
<feature type="coiled-coil region" evidence="1">
    <location>
        <begin position="154"/>
        <end position="229"/>
    </location>
</feature>
<evidence type="ECO:0000256" key="2">
    <source>
        <dbReference type="SAM" id="MobiDB-lite"/>
    </source>
</evidence>
<reference evidence="3 4" key="1">
    <citation type="journal article" date="2016" name="Nat. Commun.">
        <title>Extremotolerant tardigrade genome and improved radiotolerance of human cultured cells by tardigrade-unique protein.</title>
        <authorList>
            <person name="Hashimoto T."/>
            <person name="Horikawa D.D."/>
            <person name="Saito Y."/>
            <person name="Kuwahara H."/>
            <person name="Kozuka-Hata H."/>
            <person name="Shin-I T."/>
            <person name="Minakuchi Y."/>
            <person name="Ohishi K."/>
            <person name="Motoyama A."/>
            <person name="Aizu T."/>
            <person name="Enomoto A."/>
            <person name="Kondo K."/>
            <person name="Tanaka S."/>
            <person name="Hara Y."/>
            <person name="Koshikawa S."/>
            <person name="Sagara H."/>
            <person name="Miura T."/>
            <person name="Yokobori S."/>
            <person name="Miyagawa K."/>
            <person name="Suzuki Y."/>
            <person name="Kubo T."/>
            <person name="Oyama M."/>
            <person name="Kohara Y."/>
            <person name="Fujiyama A."/>
            <person name="Arakawa K."/>
            <person name="Katayama T."/>
            <person name="Toyoda A."/>
            <person name="Kunieda T."/>
        </authorList>
    </citation>
    <scope>NUCLEOTIDE SEQUENCE [LARGE SCALE GENOMIC DNA]</scope>
    <source>
        <strain evidence="3 4">YOKOZUNA-1</strain>
    </source>
</reference>
<keyword evidence="4" id="KW-1185">Reference proteome</keyword>
<protein>
    <submittedName>
        <fullName evidence="3">CAHS5</fullName>
    </submittedName>
</protein>
<keyword evidence="1" id="KW-0175">Coiled coil</keyword>
<feature type="compositionally biased region" description="Polar residues" evidence="2">
    <location>
        <begin position="11"/>
        <end position="28"/>
    </location>
</feature>
<proteinExistence type="predicted"/>
<gene>
    <name evidence="3" type="primary">RvY_00945-1</name>
    <name evidence="3" type="synonym">RvY_00945.1</name>
    <name evidence="3" type="ORF">RvY_00945</name>
</gene>